<evidence type="ECO:0000256" key="1">
    <source>
        <dbReference type="SAM" id="Coils"/>
    </source>
</evidence>
<keyword evidence="1" id="KW-0175">Coiled coil</keyword>
<dbReference type="Proteomes" id="UP000476411">
    <property type="component" value="Chromosome"/>
</dbReference>
<protein>
    <submittedName>
        <fullName evidence="2">Uncharacterized protein</fullName>
    </submittedName>
</protein>
<accession>A0A6B9ZPI2</accession>
<keyword evidence="3" id="KW-1185">Reference proteome</keyword>
<organism evidence="2 3">
    <name type="scientific">Chitinophaga agri</name>
    <dbReference type="NCBI Taxonomy" id="2703787"/>
    <lineage>
        <taxon>Bacteria</taxon>
        <taxon>Pseudomonadati</taxon>
        <taxon>Bacteroidota</taxon>
        <taxon>Chitinophagia</taxon>
        <taxon>Chitinophagales</taxon>
        <taxon>Chitinophagaceae</taxon>
        <taxon>Chitinophaga</taxon>
    </lineage>
</organism>
<reference evidence="2 3" key="1">
    <citation type="submission" date="2020-01" db="EMBL/GenBank/DDBJ databases">
        <title>Complete genome sequence of Chitinophaga sp. H33E-04 isolated from quinoa roots.</title>
        <authorList>
            <person name="Weon H.-Y."/>
            <person name="Lee S.A."/>
        </authorList>
    </citation>
    <scope>NUCLEOTIDE SEQUENCE [LARGE SCALE GENOMIC DNA]</scope>
    <source>
        <strain evidence="2 3">H33E-04</strain>
    </source>
</reference>
<name>A0A6B9ZPI2_9BACT</name>
<gene>
    <name evidence="2" type="ORF">GWR21_29350</name>
</gene>
<proteinExistence type="predicted"/>
<dbReference type="EMBL" id="CP048113">
    <property type="protein sequence ID" value="QHS63541.1"/>
    <property type="molecule type" value="Genomic_DNA"/>
</dbReference>
<evidence type="ECO:0000313" key="3">
    <source>
        <dbReference type="Proteomes" id="UP000476411"/>
    </source>
</evidence>
<dbReference type="AlphaFoldDB" id="A0A6B9ZPI2"/>
<dbReference type="KEGG" id="chih:GWR21_29350"/>
<evidence type="ECO:0000313" key="2">
    <source>
        <dbReference type="EMBL" id="QHS63541.1"/>
    </source>
</evidence>
<dbReference type="RefSeq" id="WP_162335257.1">
    <property type="nucleotide sequence ID" value="NZ_CP048113.1"/>
</dbReference>
<sequence>MTILSEVTLPEKYIPLFQLPLRTLVTTINAEREETTKHLKTRLTELEEKIDKLEERYIEEKITEELHKKFADKYGTERKKLLEELQSSPIK</sequence>
<feature type="coiled-coil region" evidence="1">
    <location>
        <begin position="29"/>
        <end position="63"/>
    </location>
</feature>